<dbReference type="EMBL" id="MPUH01000596">
    <property type="protein sequence ID" value="OMJ77054.1"/>
    <property type="molecule type" value="Genomic_DNA"/>
</dbReference>
<feature type="compositionally biased region" description="Polar residues" evidence="1">
    <location>
        <begin position="30"/>
        <end position="42"/>
    </location>
</feature>
<proteinExistence type="predicted"/>
<feature type="region of interest" description="Disordered" evidence="1">
    <location>
        <begin position="27"/>
        <end position="53"/>
    </location>
</feature>
<dbReference type="Proteomes" id="UP000187209">
    <property type="component" value="Unassembled WGS sequence"/>
</dbReference>
<organism evidence="2 3">
    <name type="scientific">Stentor coeruleus</name>
    <dbReference type="NCBI Taxonomy" id="5963"/>
    <lineage>
        <taxon>Eukaryota</taxon>
        <taxon>Sar</taxon>
        <taxon>Alveolata</taxon>
        <taxon>Ciliophora</taxon>
        <taxon>Postciliodesmatophora</taxon>
        <taxon>Heterotrichea</taxon>
        <taxon>Heterotrichida</taxon>
        <taxon>Stentoridae</taxon>
        <taxon>Stentor</taxon>
    </lineage>
</organism>
<evidence type="ECO:0000313" key="3">
    <source>
        <dbReference type="Proteomes" id="UP000187209"/>
    </source>
</evidence>
<comment type="caution">
    <text evidence="2">The sequence shown here is derived from an EMBL/GenBank/DDBJ whole genome shotgun (WGS) entry which is preliminary data.</text>
</comment>
<reference evidence="2 3" key="1">
    <citation type="submission" date="2016-11" db="EMBL/GenBank/DDBJ databases">
        <title>The macronuclear genome of Stentor coeruleus: a giant cell with tiny introns.</title>
        <authorList>
            <person name="Slabodnick M."/>
            <person name="Ruby J.G."/>
            <person name="Reiff S.B."/>
            <person name="Swart E.C."/>
            <person name="Gosai S."/>
            <person name="Prabakaran S."/>
            <person name="Witkowska E."/>
            <person name="Larue G.E."/>
            <person name="Fisher S."/>
            <person name="Freeman R.M."/>
            <person name="Gunawardena J."/>
            <person name="Chu W."/>
            <person name="Stover N.A."/>
            <person name="Gregory B.D."/>
            <person name="Nowacki M."/>
            <person name="Derisi J."/>
            <person name="Roy S.W."/>
            <person name="Marshall W.F."/>
            <person name="Sood P."/>
        </authorList>
    </citation>
    <scope>NUCLEOTIDE SEQUENCE [LARGE SCALE GENOMIC DNA]</scope>
    <source>
        <strain evidence="2">WM001</strain>
    </source>
</reference>
<name>A0A1R2BJW6_9CILI</name>
<dbReference type="AlphaFoldDB" id="A0A1R2BJW6"/>
<evidence type="ECO:0000256" key="1">
    <source>
        <dbReference type="SAM" id="MobiDB-lite"/>
    </source>
</evidence>
<accession>A0A1R2BJW6</accession>
<evidence type="ECO:0000313" key="2">
    <source>
        <dbReference type="EMBL" id="OMJ77054.1"/>
    </source>
</evidence>
<gene>
    <name evidence="2" type="ORF">SteCoe_23456</name>
</gene>
<protein>
    <submittedName>
        <fullName evidence="2">Uncharacterized protein</fullName>
    </submittedName>
</protein>
<keyword evidence="3" id="KW-1185">Reference proteome</keyword>
<sequence length="151" mass="17620">MRMRIIKDSQNKIREQKRLEMIRIRKMTRSKSPSFKESSMQISKKRKNDPNLETGNIFGLTAPIVEKTISRVKTPLPYIKLKTKDSSLKIEGNGIKERKNKTQDYFNKAKVENDKYQIVSNRGVVYSSHSRNRSFNIRENFKIASLIAKPS</sequence>